<accession>A0A220S427</accession>
<feature type="domain" description="N-acetyltransferase" evidence="1">
    <location>
        <begin position="9"/>
        <end position="174"/>
    </location>
</feature>
<keyword evidence="2" id="KW-0808">Transferase</keyword>
<keyword evidence="3" id="KW-1185">Reference proteome</keyword>
<dbReference type="GO" id="GO:0016747">
    <property type="term" value="F:acyltransferase activity, transferring groups other than amino-acyl groups"/>
    <property type="evidence" value="ECO:0007669"/>
    <property type="project" value="InterPro"/>
</dbReference>
<dbReference type="AlphaFoldDB" id="A0A220S427"/>
<dbReference type="InterPro" id="IPR000182">
    <property type="entry name" value="GNAT_dom"/>
</dbReference>
<dbReference type="Gene3D" id="3.40.630.30">
    <property type="match status" value="1"/>
</dbReference>
<evidence type="ECO:0000259" key="1">
    <source>
        <dbReference type="PROSITE" id="PS51186"/>
    </source>
</evidence>
<dbReference type="SUPFAM" id="SSF55729">
    <property type="entry name" value="Acyl-CoA N-acyltransferases (Nat)"/>
    <property type="match status" value="1"/>
</dbReference>
<dbReference type="InterPro" id="IPR016181">
    <property type="entry name" value="Acyl_CoA_acyltransferase"/>
</dbReference>
<protein>
    <submittedName>
        <fullName evidence="2">N-acetyltransferase</fullName>
    </submittedName>
</protein>
<evidence type="ECO:0000313" key="3">
    <source>
        <dbReference type="Proteomes" id="UP000198238"/>
    </source>
</evidence>
<proteinExistence type="predicted"/>
<dbReference type="EMBL" id="CP022278">
    <property type="protein sequence ID" value="ASK28261.1"/>
    <property type="molecule type" value="Genomic_DNA"/>
</dbReference>
<gene>
    <name evidence="2" type="ORF">BG910_11430</name>
</gene>
<organism evidence="2 3">
    <name type="scientific">Neisseria chenwenguii</name>
    <dbReference type="NCBI Taxonomy" id="1853278"/>
    <lineage>
        <taxon>Bacteria</taxon>
        <taxon>Pseudomonadati</taxon>
        <taxon>Pseudomonadota</taxon>
        <taxon>Betaproteobacteria</taxon>
        <taxon>Neisseriales</taxon>
        <taxon>Neisseriaceae</taxon>
        <taxon>Neisseria</taxon>
    </lineage>
</organism>
<reference evidence="2 3" key="1">
    <citation type="submission" date="2017-06" db="EMBL/GenBank/DDBJ databases">
        <title>Neisseria chenwenguii sp. nov., isolated from the intestinal contents of Tibetan Plateau Pika in Yushu, Qinghai Province, China.</title>
        <authorList>
            <person name="Zhang G."/>
        </authorList>
    </citation>
    <scope>NUCLEOTIDE SEQUENCE [LARGE SCALE GENOMIC DNA]</scope>
    <source>
        <strain evidence="2 3">10023</strain>
    </source>
</reference>
<dbReference type="Proteomes" id="UP000198238">
    <property type="component" value="Chromosome"/>
</dbReference>
<name>A0A220S427_9NEIS</name>
<dbReference type="PROSITE" id="PS51186">
    <property type="entry name" value="GNAT"/>
    <property type="match status" value="1"/>
</dbReference>
<sequence length="174" mass="20247">MNASHPQTLVVHPLKAENREWFIRSLQQAFRQAFQDELAENEEIISREEIETCMQGERAQYLQIEAGGSMVGGAVVNINPQTKHNGLELFFICSSRHGQGFGQQAWKLIEQRYPQTRVWETHTPYFEKRNIHFYLKCGFKIVEFYAEQNPAPDKPGNGSHAVPDEMFRFEKEMK</sequence>
<evidence type="ECO:0000313" key="2">
    <source>
        <dbReference type="EMBL" id="ASK28261.1"/>
    </source>
</evidence>
<dbReference type="RefSeq" id="WP_089036951.1">
    <property type="nucleotide sequence ID" value="NZ_CP022278.1"/>
</dbReference>
<dbReference type="KEGG" id="nei:BG910_11430"/>
<dbReference type="Pfam" id="PF00583">
    <property type="entry name" value="Acetyltransf_1"/>
    <property type="match status" value="1"/>
</dbReference>